<dbReference type="EMBL" id="JAZDWU010000010">
    <property type="protein sequence ID" value="KAK9988738.1"/>
    <property type="molecule type" value="Genomic_DNA"/>
</dbReference>
<gene>
    <name evidence="3" type="ORF">SO802_028977</name>
</gene>
<evidence type="ECO:0000313" key="4">
    <source>
        <dbReference type="Proteomes" id="UP001459277"/>
    </source>
</evidence>
<dbReference type="PANTHER" id="PTHR46033">
    <property type="entry name" value="PROTEIN MAIN-LIKE 2"/>
    <property type="match status" value="1"/>
</dbReference>
<feature type="region of interest" description="Disordered" evidence="1">
    <location>
        <begin position="208"/>
        <end position="293"/>
    </location>
</feature>
<feature type="domain" description="Aminotransferase-like plant mobile" evidence="2">
    <location>
        <begin position="38"/>
        <end position="155"/>
    </location>
</feature>
<dbReference type="InterPro" id="IPR019557">
    <property type="entry name" value="AminoTfrase-like_pln_mobile"/>
</dbReference>
<protein>
    <recommendedName>
        <fullName evidence="2">Aminotransferase-like plant mobile domain-containing protein</fullName>
    </recommendedName>
</protein>
<dbReference type="PANTHER" id="PTHR46033:SF8">
    <property type="entry name" value="PROTEIN MAINTENANCE OF MERISTEMS-LIKE"/>
    <property type="match status" value="1"/>
</dbReference>
<proteinExistence type="predicted"/>
<dbReference type="AlphaFoldDB" id="A0AAW2BTC4"/>
<feature type="compositionally biased region" description="Pro residues" evidence="1">
    <location>
        <begin position="262"/>
        <end position="274"/>
    </location>
</feature>
<organism evidence="3 4">
    <name type="scientific">Lithocarpus litseifolius</name>
    <dbReference type="NCBI Taxonomy" id="425828"/>
    <lineage>
        <taxon>Eukaryota</taxon>
        <taxon>Viridiplantae</taxon>
        <taxon>Streptophyta</taxon>
        <taxon>Embryophyta</taxon>
        <taxon>Tracheophyta</taxon>
        <taxon>Spermatophyta</taxon>
        <taxon>Magnoliopsida</taxon>
        <taxon>eudicotyledons</taxon>
        <taxon>Gunneridae</taxon>
        <taxon>Pentapetalae</taxon>
        <taxon>rosids</taxon>
        <taxon>fabids</taxon>
        <taxon>Fagales</taxon>
        <taxon>Fagaceae</taxon>
        <taxon>Lithocarpus</taxon>
    </lineage>
</organism>
<feature type="compositionally biased region" description="Low complexity" evidence="1">
    <location>
        <begin position="221"/>
        <end position="238"/>
    </location>
</feature>
<name>A0AAW2BTC4_9ROSI</name>
<evidence type="ECO:0000259" key="2">
    <source>
        <dbReference type="Pfam" id="PF10536"/>
    </source>
</evidence>
<keyword evidence="4" id="KW-1185">Reference proteome</keyword>
<dbReference type="GO" id="GO:0010073">
    <property type="term" value="P:meristem maintenance"/>
    <property type="evidence" value="ECO:0007669"/>
    <property type="project" value="InterPro"/>
</dbReference>
<feature type="compositionally biased region" description="Pro residues" evidence="1">
    <location>
        <begin position="284"/>
        <end position="293"/>
    </location>
</feature>
<evidence type="ECO:0000256" key="1">
    <source>
        <dbReference type="SAM" id="MobiDB-lite"/>
    </source>
</evidence>
<dbReference type="Pfam" id="PF10536">
    <property type="entry name" value="PMD"/>
    <property type="match status" value="1"/>
</dbReference>
<reference evidence="3 4" key="1">
    <citation type="submission" date="2024-01" db="EMBL/GenBank/DDBJ databases">
        <title>A telomere-to-telomere, gap-free genome of sweet tea (Lithocarpus litseifolius).</title>
        <authorList>
            <person name="Zhou J."/>
        </authorList>
    </citation>
    <scope>NUCLEOTIDE SEQUENCE [LARGE SCALE GENOMIC DNA]</scope>
    <source>
        <strain evidence="3">Zhou-2022a</strain>
        <tissue evidence="3">Leaf</tissue>
    </source>
</reference>
<feature type="region of interest" description="Disordered" evidence="1">
    <location>
        <begin position="1"/>
        <end position="35"/>
    </location>
</feature>
<evidence type="ECO:0000313" key="3">
    <source>
        <dbReference type="EMBL" id="KAK9988738.1"/>
    </source>
</evidence>
<dbReference type="InterPro" id="IPR044824">
    <property type="entry name" value="MAIN-like"/>
</dbReference>
<sequence>MGEVTPSGRTGSSSSSSAFSNQPAKCENECDEEDDQPKYIMGQPYEADLGHLPAFYVAGRDMWAARVPLVCFCIGETHHQDRVLRQFGLAQEQPDHVVYDDRLHRIDLCGKVEKNWREEHAPYILSWGTQQQRLCHAPPQIGEMPCDHAYYHWYRLVTRKYVDCNNAKLDIMIESHLVLLEMLLEGSPGHDHVRRVLNAVTGLGGGIAANGQANNRHETESAATATPTISTTPLSTPSLRRRATASPSTSATRGRGYLKIPAPIPHASPQPEVLPPILDASPQPKVPSPTPPKQPSFDLGIDFHLTPPMHPEIPSYPPTRFSAPTLPVNPPCIEPMTMIPTFGVYTEHHYPPTSSSSDPLGPPVGIDTL</sequence>
<comment type="caution">
    <text evidence="3">The sequence shown here is derived from an EMBL/GenBank/DDBJ whole genome shotgun (WGS) entry which is preliminary data.</text>
</comment>
<feature type="region of interest" description="Disordered" evidence="1">
    <location>
        <begin position="350"/>
        <end position="369"/>
    </location>
</feature>
<accession>A0AAW2BTC4</accession>
<dbReference type="Proteomes" id="UP001459277">
    <property type="component" value="Unassembled WGS sequence"/>
</dbReference>